<dbReference type="AlphaFoldDB" id="A0A0K8VFV8"/>
<dbReference type="OrthoDB" id="9995210at2759"/>
<reference evidence="2" key="1">
    <citation type="submission" date="2015-06" db="EMBL/GenBank/DDBJ databases">
        <authorList>
            <person name="Hoefler B.C."/>
            <person name="Straight P.D."/>
        </authorList>
    </citation>
    <scope>NUCLEOTIDE SEQUENCE</scope>
</reference>
<evidence type="ECO:0000256" key="1">
    <source>
        <dbReference type="SAM" id="MobiDB-lite"/>
    </source>
</evidence>
<sequence length="156" mass="16897">MIKSSASIKNLWLSKSAHLNALLVNGFVSKRAKATALSLVENLDESPANGNGLNGSNNNSNGKAKTALTANSGTGNNNNSNNGTTNLTEAKQQTYYNNTVWLDDRSKYGHTGKELQEKIAAEKRLRAAPLLNLVFANRKLSFYDTSHTPGRDDGMR</sequence>
<gene>
    <name evidence="2" type="ORF">c4_g1_i6</name>
</gene>
<name>A0A0K8VFV8_BACLA</name>
<dbReference type="EMBL" id="GDHF01014543">
    <property type="protein sequence ID" value="JAI37771.1"/>
    <property type="molecule type" value="Transcribed_RNA"/>
</dbReference>
<organism evidence="2">
    <name type="scientific">Bactrocera latifrons</name>
    <name type="common">Malaysian fruit fly</name>
    <name type="synonym">Chaetodacus latifrons</name>
    <dbReference type="NCBI Taxonomy" id="174628"/>
    <lineage>
        <taxon>Eukaryota</taxon>
        <taxon>Metazoa</taxon>
        <taxon>Ecdysozoa</taxon>
        <taxon>Arthropoda</taxon>
        <taxon>Hexapoda</taxon>
        <taxon>Insecta</taxon>
        <taxon>Pterygota</taxon>
        <taxon>Neoptera</taxon>
        <taxon>Endopterygota</taxon>
        <taxon>Diptera</taxon>
        <taxon>Brachycera</taxon>
        <taxon>Muscomorpha</taxon>
        <taxon>Tephritoidea</taxon>
        <taxon>Tephritidae</taxon>
        <taxon>Bactrocera</taxon>
        <taxon>Bactrocera</taxon>
    </lineage>
</organism>
<accession>A0A0K8VFV8</accession>
<evidence type="ECO:0000313" key="2">
    <source>
        <dbReference type="EMBL" id="JAI37771.1"/>
    </source>
</evidence>
<feature type="compositionally biased region" description="Low complexity" evidence="1">
    <location>
        <begin position="49"/>
        <end position="87"/>
    </location>
</feature>
<proteinExistence type="predicted"/>
<protein>
    <submittedName>
        <fullName evidence="2">Uncharacterized protein</fullName>
    </submittedName>
</protein>
<feature type="region of interest" description="Disordered" evidence="1">
    <location>
        <begin position="44"/>
        <end position="87"/>
    </location>
</feature>